<feature type="region of interest" description="Disordered" evidence="1">
    <location>
        <begin position="125"/>
        <end position="144"/>
    </location>
</feature>
<dbReference type="EMBL" id="JAANCM010000023">
    <property type="protein sequence ID" value="NHT78936.1"/>
    <property type="molecule type" value="Genomic_DNA"/>
</dbReference>
<dbReference type="AlphaFoldDB" id="A0AA44CES1"/>
<evidence type="ECO:0000256" key="1">
    <source>
        <dbReference type="SAM" id="MobiDB-lite"/>
    </source>
</evidence>
<proteinExistence type="predicted"/>
<evidence type="ECO:0000313" key="2">
    <source>
        <dbReference type="EMBL" id="NHT78936.1"/>
    </source>
</evidence>
<sequence length="144" mass="15713">MGLTFENVAGIAPNAEFECRSGWRDLIEKAAGEMADYPDDWRVVIAGGKEKMGGLVLSVSYVGRWPVEPVEYFIEDWRKASLAVCEECGSAGRLRLGVVAATRCEDHADFVAPFRDEDGEILDLPPTGGPVWKDGRKASYSPCG</sequence>
<reference evidence="2" key="1">
    <citation type="submission" date="2020-03" db="EMBL/GenBank/DDBJ databases">
        <title>Ferranicluibacter endophyticum gen. nov., sp. nov., a new genus isolated from Rubus ulmifolius Schott. stem.</title>
        <authorList>
            <person name="Roca-Couso R."/>
            <person name="Flores-Felix J.D."/>
            <person name="Igual J.M."/>
            <person name="Rivas R."/>
        </authorList>
    </citation>
    <scope>NUCLEOTIDE SEQUENCE</scope>
    <source>
        <strain evidence="2">CRRU44</strain>
    </source>
</reference>
<organism evidence="2 3">
    <name type="scientific">Ferranicluibacter rubi</name>
    <dbReference type="NCBI Taxonomy" id="2715133"/>
    <lineage>
        <taxon>Bacteria</taxon>
        <taxon>Pseudomonadati</taxon>
        <taxon>Pseudomonadota</taxon>
        <taxon>Alphaproteobacteria</taxon>
        <taxon>Hyphomicrobiales</taxon>
        <taxon>Rhizobiaceae</taxon>
        <taxon>Ferranicluibacter</taxon>
    </lineage>
</organism>
<accession>A0AA44CES1</accession>
<evidence type="ECO:0000313" key="3">
    <source>
        <dbReference type="Proteomes" id="UP001155840"/>
    </source>
</evidence>
<dbReference type="RefSeq" id="WP_167131081.1">
    <property type="nucleotide sequence ID" value="NZ_JAANCM010000023.1"/>
</dbReference>
<keyword evidence="3" id="KW-1185">Reference proteome</keyword>
<protein>
    <submittedName>
        <fullName evidence="2">Uncharacterized protein</fullName>
    </submittedName>
</protein>
<comment type="caution">
    <text evidence="2">The sequence shown here is derived from an EMBL/GenBank/DDBJ whole genome shotgun (WGS) entry which is preliminary data.</text>
</comment>
<dbReference type="Proteomes" id="UP001155840">
    <property type="component" value="Unassembled WGS sequence"/>
</dbReference>
<gene>
    <name evidence="2" type="ORF">G8E10_24870</name>
</gene>
<name>A0AA44CES1_9HYPH</name>